<comment type="caution">
    <text evidence="1">The sequence shown here is derived from an EMBL/GenBank/DDBJ whole genome shotgun (WGS) entry which is preliminary data.</text>
</comment>
<organism evidence="1 2">
    <name type="scientific">Schistosoma japonicum</name>
    <name type="common">Blood fluke</name>
    <dbReference type="NCBI Taxonomy" id="6182"/>
    <lineage>
        <taxon>Eukaryota</taxon>
        <taxon>Metazoa</taxon>
        <taxon>Spiralia</taxon>
        <taxon>Lophotrochozoa</taxon>
        <taxon>Platyhelminthes</taxon>
        <taxon>Trematoda</taxon>
        <taxon>Digenea</taxon>
        <taxon>Strigeidida</taxon>
        <taxon>Schistosomatoidea</taxon>
        <taxon>Schistosomatidae</taxon>
        <taxon>Schistosoma</taxon>
    </lineage>
</organism>
<name>A0A4Z2CK66_SCHJA</name>
<accession>A0A4Z2CK66</accession>
<evidence type="ECO:0000313" key="1">
    <source>
        <dbReference type="EMBL" id="TNN04635.1"/>
    </source>
</evidence>
<protein>
    <submittedName>
        <fullName evidence="1">Uncharacterized protein</fullName>
    </submittedName>
</protein>
<keyword evidence="2" id="KW-1185">Reference proteome</keyword>
<dbReference type="AlphaFoldDB" id="A0A4Z2CK66"/>
<evidence type="ECO:0000313" key="2">
    <source>
        <dbReference type="Proteomes" id="UP000311919"/>
    </source>
</evidence>
<proteinExistence type="predicted"/>
<reference evidence="1 2" key="1">
    <citation type="submission" date="2019-03" db="EMBL/GenBank/DDBJ databases">
        <title>An improved genome assembly of the fluke Schistosoma japonicum.</title>
        <authorList>
            <person name="Hu W."/>
            <person name="Luo F."/>
            <person name="Yin M."/>
            <person name="Mo X."/>
            <person name="Sun C."/>
            <person name="Wu Q."/>
            <person name="Zhu B."/>
            <person name="Xiang M."/>
            <person name="Wang J."/>
            <person name="Wang Y."/>
            <person name="Zhang T."/>
            <person name="Xu B."/>
            <person name="Zheng H."/>
            <person name="Feng Z."/>
        </authorList>
    </citation>
    <scope>NUCLEOTIDE SEQUENCE [LARGE SCALE GENOMIC DNA]</scope>
    <source>
        <strain evidence="1">HuSjv2</strain>
        <tissue evidence="1">Worms</tissue>
    </source>
</reference>
<dbReference type="EMBL" id="SKCS01001277">
    <property type="protein sequence ID" value="TNN04635.1"/>
    <property type="molecule type" value="Genomic_DNA"/>
</dbReference>
<sequence>MDREGSGGYKGHCPVPLLGRPKGWREHRCPHPPYGKVHPVARDFLYTGWTSGRPQRLRRSEALLDQSHQGTSRTLGQYVCGLLLTAHGGRRIDEHPSLPQGQAFGRVWPHSQAHIQALALGSIVPWLTIFLYSGAAEQALGWSPEHSWRRMGALSTVGSHRASSQSESGQWR</sequence>
<dbReference type="Proteomes" id="UP000311919">
    <property type="component" value="Unassembled WGS sequence"/>
</dbReference>
<gene>
    <name evidence="1" type="ORF">EWB00_000827</name>
</gene>